<comment type="similarity">
    <text evidence="2">Belongs to the bacterial solute-binding protein 2 family.</text>
</comment>
<feature type="domain" description="Periplasmic binding protein" evidence="5">
    <location>
        <begin position="43"/>
        <end position="295"/>
    </location>
</feature>
<dbReference type="PANTHER" id="PTHR46847">
    <property type="entry name" value="D-ALLOSE-BINDING PERIPLASMIC PROTEIN-RELATED"/>
    <property type="match status" value="1"/>
</dbReference>
<dbReference type="CDD" id="cd06306">
    <property type="entry name" value="PBP1_TorT-like"/>
    <property type="match status" value="1"/>
</dbReference>
<dbReference type="Proteomes" id="UP001207582">
    <property type="component" value="Unassembled WGS sequence"/>
</dbReference>
<dbReference type="SUPFAM" id="SSF53822">
    <property type="entry name" value="Periplasmic binding protein-like I"/>
    <property type="match status" value="1"/>
</dbReference>
<evidence type="ECO:0000313" key="6">
    <source>
        <dbReference type="EMBL" id="MCW3783297.1"/>
    </source>
</evidence>
<evidence type="ECO:0000256" key="1">
    <source>
        <dbReference type="ARBA" id="ARBA00004196"/>
    </source>
</evidence>
<comment type="caution">
    <text evidence="6">The sequence shown here is derived from an EMBL/GenBank/DDBJ whole genome shotgun (WGS) entry which is preliminary data.</text>
</comment>
<reference evidence="6 7" key="1">
    <citation type="submission" date="2022-10" db="EMBL/GenBank/DDBJ databases">
        <title>Defluviimonas sp. CAU 1641 isolated from mud.</title>
        <authorList>
            <person name="Kim W."/>
        </authorList>
    </citation>
    <scope>NUCLEOTIDE SEQUENCE [LARGE SCALE GENOMIC DNA]</scope>
    <source>
        <strain evidence="6 7">CAU 1641</strain>
    </source>
</reference>
<dbReference type="InterPro" id="IPR025997">
    <property type="entry name" value="SBP_2_dom"/>
</dbReference>
<gene>
    <name evidence="6" type="primary">torT</name>
    <name evidence="6" type="ORF">OM960_17240</name>
</gene>
<dbReference type="InterPro" id="IPR028082">
    <property type="entry name" value="Peripla_BP_I"/>
</dbReference>
<feature type="chain" id="PRO_5045330126" evidence="4">
    <location>
        <begin position="38"/>
        <end position="334"/>
    </location>
</feature>
<comment type="subcellular location">
    <subcellularLocation>
        <location evidence="1">Cell envelope</location>
    </subcellularLocation>
</comment>
<dbReference type="NCBIfam" id="NF008185">
    <property type="entry name" value="PRK10936.1"/>
    <property type="match status" value="1"/>
</dbReference>
<name>A0ABT3J6K7_9RHOB</name>
<evidence type="ECO:0000313" key="7">
    <source>
        <dbReference type="Proteomes" id="UP001207582"/>
    </source>
</evidence>
<feature type="signal peptide" evidence="4">
    <location>
        <begin position="1"/>
        <end position="37"/>
    </location>
</feature>
<dbReference type="EMBL" id="JAPDOG010000017">
    <property type="protein sequence ID" value="MCW3783297.1"/>
    <property type="molecule type" value="Genomic_DNA"/>
</dbReference>
<keyword evidence="7" id="KW-1185">Reference proteome</keyword>
<dbReference type="PANTHER" id="PTHR46847:SF1">
    <property type="entry name" value="D-ALLOSE-BINDING PERIPLASMIC PROTEIN-RELATED"/>
    <property type="match status" value="1"/>
</dbReference>
<evidence type="ECO:0000256" key="3">
    <source>
        <dbReference type="ARBA" id="ARBA00022729"/>
    </source>
</evidence>
<protein>
    <submittedName>
        <fullName evidence="6">TMAO reductase system periplasmic protein TorT</fullName>
    </submittedName>
</protein>
<evidence type="ECO:0000259" key="5">
    <source>
        <dbReference type="Pfam" id="PF13407"/>
    </source>
</evidence>
<sequence>MSNLVLRMARHYGASGIRSIAALLLAAALSLTAAAAAARPLFCVLVPHFKDEYWLSVGYGLEQEAARKDVALLFFEAGGYNARVRQIEQLETCAARGVDAVLIGAVTSDHPDLMREIARVAKGIPVFGLVNELHSDALSGRIGVDWRDMGEAVGRHLATLHPEGTAAKTAVFISGPSAAGWTAPLEDGLRRGLAGSAVTILEVFSADTGLRQQLAQVQTALDRYPDVDYLIGSAPAVEAAIGLLAADTGRRRPEFLSTYVSHTIKRGLMNGSVMAAPFDDPELQGEMAIDQAVSVTSPGPSDRSAGPEVVLLVGRDEKLVDVRVSPDDYFPTIQ</sequence>
<organism evidence="6 7">
    <name type="scientific">Defluviimonas salinarum</name>
    <dbReference type="NCBI Taxonomy" id="2992147"/>
    <lineage>
        <taxon>Bacteria</taxon>
        <taxon>Pseudomonadati</taxon>
        <taxon>Pseudomonadota</taxon>
        <taxon>Alphaproteobacteria</taxon>
        <taxon>Rhodobacterales</taxon>
        <taxon>Paracoccaceae</taxon>
        <taxon>Albidovulum</taxon>
    </lineage>
</organism>
<dbReference type="Gene3D" id="3.40.50.2300">
    <property type="match status" value="2"/>
</dbReference>
<accession>A0ABT3J6K7</accession>
<evidence type="ECO:0000256" key="2">
    <source>
        <dbReference type="ARBA" id="ARBA00007639"/>
    </source>
</evidence>
<evidence type="ECO:0000256" key="4">
    <source>
        <dbReference type="SAM" id="SignalP"/>
    </source>
</evidence>
<keyword evidence="3 4" id="KW-0732">Signal</keyword>
<dbReference type="Pfam" id="PF13407">
    <property type="entry name" value="Peripla_BP_4"/>
    <property type="match status" value="1"/>
</dbReference>
<proteinExistence type="inferred from homology"/>